<reference evidence="1 2" key="1">
    <citation type="journal article" date="2013" name="Nature">
        <title>Insights into bilaterian evolution from three spiralian genomes.</title>
        <authorList>
            <person name="Simakov O."/>
            <person name="Marletaz F."/>
            <person name="Cho S.J."/>
            <person name="Edsinger-Gonzales E."/>
            <person name="Havlak P."/>
            <person name="Hellsten U."/>
            <person name="Kuo D.H."/>
            <person name="Larsson T."/>
            <person name="Lv J."/>
            <person name="Arendt D."/>
            <person name="Savage R."/>
            <person name="Osoegawa K."/>
            <person name="de Jong P."/>
            <person name="Grimwood J."/>
            <person name="Chapman J.A."/>
            <person name="Shapiro H."/>
            <person name="Aerts A."/>
            <person name="Otillar R.P."/>
            <person name="Terry A.Y."/>
            <person name="Boore J.L."/>
            <person name="Grigoriev I.V."/>
            <person name="Lindberg D.R."/>
            <person name="Seaver E.C."/>
            <person name="Weisblat D.A."/>
            <person name="Putnam N.H."/>
            <person name="Rokhsar D.S."/>
        </authorList>
    </citation>
    <scope>NUCLEOTIDE SEQUENCE [LARGE SCALE GENOMIC DNA]</scope>
</reference>
<keyword evidence="2" id="KW-1185">Reference proteome</keyword>
<gene>
    <name evidence="1" type="ORF">LOTGIDRAFT_159395</name>
</gene>
<evidence type="ECO:0000313" key="1">
    <source>
        <dbReference type="EMBL" id="ESO97363.1"/>
    </source>
</evidence>
<dbReference type="EMBL" id="KB201305">
    <property type="protein sequence ID" value="ESO97363.1"/>
    <property type="molecule type" value="Genomic_DNA"/>
</dbReference>
<dbReference type="GeneID" id="20238041"/>
<proteinExistence type="predicted"/>
<dbReference type="CTD" id="20238041"/>
<dbReference type="RefSeq" id="XP_009051962.1">
    <property type="nucleotide sequence ID" value="XM_009053714.1"/>
</dbReference>
<dbReference type="KEGG" id="lgi:LOTGIDRAFT_159395"/>
<organism evidence="1 2">
    <name type="scientific">Lottia gigantea</name>
    <name type="common">Giant owl limpet</name>
    <dbReference type="NCBI Taxonomy" id="225164"/>
    <lineage>
        <taxon>Eukaryota</taxon>
        <taxon>Metazoa</taxon>
        <taxon>Spiralia</taxon>
        <taxon>Lophotrochozoa</taxon>
        <taxon>Mollusca</taxon>
        <taxon>Gastropoda</taxon>
        <taxon>Patellogastropoda</taxon>
        <taxon>Lottioidea</taxon>
        <taxon>Lottiidae</taxon>
        <taxon>Lottia</taxon>
    </lineage>
</organism>
<dbReference type="HOGENOM" id="CLU_2111610_0_0_1"/>
<name>V4A0P7_LOTGI</name>
<protein>
    <submittedName>
        <fullName evidence="1">Uncharacterized protein</fullName>
    </submittedName>
</protein>
<accession>V4A0P7</accession>
<sequence>MWQVVPFQMEQLSDIMCMLKGPKHEKLHYKAEGIVATVTSVNDKKAVDDKNAEERRHNLVMEKEAWKAATTKDSGVADILGTVKEFGKRFGEETKKTVKQGLNKLIDNIDTGEMP</sequence>
<dbReference type="AlphaFoldDB" id="V4A0P7"/>
<dbReference type="Proteomes" id="UP000030746">
    <property type="component" value="Unassembled WGS sequence"/>
</dbReference>
<evidence type="ECO:0000313" key="2">
    <source>
        <dbReference type="Proteomes" id="UP000030746"/>
    </source>
</evidence>